<dbReference type="RefSeq" id="WP_264600820.1">
    <property type="nucleotide sequence ID" value="NZ_JAOQNS010000003.1"/>
</dbReference>
<reference evidence="8" key="1">
    <citation type="submission" date="2023-07" db="EMBL/GenBank/DDBJ databases">
        <title>Genome sequencing of Purple Non-Sulfur Bacteria from various extreme environments.</title>
        <authorList>
            <person name="Mayer M."/>
        </authorList>
    </citation>
    <scope>NUCLEOTIDE SEQUENCE [LARGE SCALE GENOMIC DNA]</scope>
    <source>
        <strain evidence="8">DSM 17935</strain>
    </source>
</reference>
<accession>A0ABT3H9Z6</accession>
<evidence type="ECO:0000313" key="7">
    <source>
        <dbReference type="EMBL" id="MCW2307174.1"/>
    </source>
</evidence>
<dbReference type="SUPFAM" id="SSF54373">
    <property type="entry name" value="FAD-linked reductases, C-terminal domain"/>
    <property type="match status" value="1"/>
</dbReference>
<evidence type="ECO:0000256" key="1">
    <source>
        <dbReference type="ARBA" id="ARBA00001974"/>
    </source>
</evidence>
<evidence type="ECO:0000256" key="5">
    <source>
        <dbReference type="ARBA" id="ARBA00023002"/>
    </source>
</evidence>
<dbReference type="EMBL" id="JAOQNS010000003">
    <property type="protein sequence ID" value="MCW2307174.1"/>
    <property type="molecule type" value="Genomic_DNA"/>
</dbReference>
<feature type="domain" description="FAD dependent oxidoreductase" evidence="6">
    <location>
        <begin position="24"/>
        <end position="353"/>
    </location>
</feature>
<keyword evidence="5 7" id="KW-0560">Oxidoreductase</keyword>
<proteinExistence type="inferred from homology"/>
<dbReference type="PANTHER" id="PTHR11985">
    <property type="entry name" value="GLYCEROL-3-PHOSPHATE DEHYDROGENASE"/>
    <property type="match status" value="1"/>
</dbReference>
<dbReference type="Gene3D" id="1.10.10.1100">
    <property type="entry name" value="BFD-like [2Fe-2S]-binding domain"/>
    <property type="match status" value="1"/>
</dbReference>
<organism evidence="7 8">
    <name type="scientific">Rhodobium gokarnense</name>
    <dbReference type="NCBI Taxonomy" id="364296"/>
    <lineage>
        <taxon>Bacteria</taxon>
        <taxon>Pseudomonadati</taxon>
        <taxon>Pseudomonadota</taxon>
        <taxon>Alphaproteobacteria</taxon>
        <taxon>Hyphomicrobiales</taxon>
        <taxon>Rhodobiaceae</taxon>
        <taxon>Rhodobium</taxon>
    </lineage>
</organism>
<name>A0ABT3H9Z6_9HYPH</name>
<sequence>MPPSNSRPAISRPPHGTRTLETEVLVIGGGVTGTGIMRDLALRGIFSILVDKRDLNAGASGGNHGLLHSGGRYAANDTETARECMAEGDILKRIAPECIDECGGLFVAVEGDDPDFAESFAGYCSAAGIPSEALSPAEARELEPVLSDKTFAAYTVPDATIDPFRITLEQVNQASDVAGSRFLPHTEVIGFAMRDGEILGASCRDNRTGEMFAIRARQYVNAAGAWAMEIARLAGCDSVRLIYAKGTLVISNSRMATRVINRLRLPGDGDILVPGGTVSMLGTTSDRVTELENLRPTVDEVDRNLAEGIAMVPGLATARFIRAFSGVRPLLMAADSGADGRKASRGFSLFDHKDEGLSNFATVTGGKLTTFRLMAEKTCDLVASRLGNTSPCRTAEERLPVGDALRWTTPGFAARYWYSRKDPTDAILCECEMVPKSAVDSIVDEAPGAEDEMTLRAIAVRSRVGKGSCQGSFCGIRVSSYLYDRGIYRSPAGLGHMRDFFAERYKGILPVLWGKELPQAELAETLHCGLMGLDLAEPATVADDETDGGAA</sequence>
<dbReference type="InterPro" id="IPR006076">
    <property type="entry name" value="FAD-dep_OxRdtase"/>
</dbReference>
<dbReference type="Proteomes" id="UP001209755">
    <property type="component" value="Unassembled WGS sequence"/>
</dbReference>
<evidence type="ECO:0000256" key="4">
    <source>
        <dbReference type="ARBA" id="ARBA00022827"/>
    </source>
</evidence>
<evidence type="ECO:0000256" key="3">
    <source>
        <dbReference type="ARBA" id="ARBA00022630"/>
    </source>
</evidence>
<dbReference type="GO" id="GO:0004368">
    <property type="term" value="F:glycerol-3-phosphate dehydrogenase (quinone) activity"/>
    <property type="evidence" value="ECO:0007669"/>
    <property type="project" value="UniProtKB-EC"/>
</dbReference>
<dbReference type="InterPro" id="IPR000447">
    <property type="entry name" value="G3P_DH_FAD-dep"/>
</dbReference>
<keyword evidence="3" id="KW-0285">Flavoprotein</keyword>
<evidence type="ECO:0000313" key="8">
    <source>
        <dbReference type="Proteomes" id="UP001209755"/>
    </source>
</evidence>
<dbReference type="SUPFAM" id="SSF51905">
    <property type="entry name" value="FAD/NAD(P)-binding domain"/>
    <property type="match status" value="1"/>
</dbReference>
<evidence type="ECO:0000256" key="2">
    <source>
        <dbReference type="ARBA" id="ARBA00007330"/>
    </source>
</evidence>
<dbReference type="Gene3D" id="3.50.50.60">
    <property type="entry name" value="FAD/NAD(P)-binding domain"/>
    <property type="match status" value="3"/>
</dbReference>
<comment type="similarity">
    <text evidence="2">Belongs to the FAD-dependent glycerol-3-phosphate dehydrogenase family.</text>
</comment>
<gene>
    <name evidence="7" type="ORF">M2319_001496</name>
</gene>
<dbReference type="InterPro" id="IPR041854">
    <property type="entry name" value="BFD-like_2Fe2S-bd_dom_sf"/>
</dbReference>
<comment type="cofactor">
    <cofactor evidence="1">
        <name>FAD</name>
        <dbReference type="ChEBI" id="CHEBI:57692"/>
    </cofactor>
</comment>
<keyword evidence="4" id="KW-0274">FAD</keyword>
<dbReference type="PANTHER" id="PTHR11985:SF35">
    <property type="entry name" value="ANAEROBIC GLYCEROL-3-PHOSPHATE DEHYDROGENASE SUBUNIT A"/>
    <property type="match status" value="1"/>
</dbReference>
<dbReference type="Pfam" id="PF01266">
    <property type="entry name" value="DAO"/>
    <property type="match status" value="1"/>
</dbReference>
<comment type="caution">
    <text evidence="7">The sequence shown here is derived from an EMBL/GenBank/DDBJ whole genome shotgun (WGS) entry which is preliminary data.</text>
</comment>
<dbReference type="InterPro" id="IPR036188">
    <property type="entry name" value="FAD/NAD-bd_sf"/>
</dbReference>
<evidence type="ECO:0000259" key="6">
    <source>
        <dbReference type="Pfam" id="PF01266"/>
    </source>
</evidence>
<keyword evidence="8" id="KW-1185">Reference proteome</keyword>
<protein>
    <submittedName>
        <fullName evidence="7">Glycerol-3-phosphate dehydrogenase</fullName>
        <ecNumber evidence="7">1.1.5.3</ecNumber>
    </submittedName>
</protein>
<dbReference type="EC" id="1.1.5.3" evidence="7"/>
<dbReference type="NCBIfam" id="NF008313">
    <property type="entry name" value="PRK11101.1"/>
    <property type="match status" value="1"/>
</dbReference>
<dbReference type="PRINTS" id="PR01001">
    <property type="entry name" value="FADG3PDH"/>
</dbReference>